<reference evidence="3 4" key="1">
    <citation type="submission" date="2019-11" db="EMBL/GenBank/DDBJ databases">
        <title>Novel species isolated from a subtropical stream in China.</title>
        <authorList>
            <person name="Lu H."/>
        </authorList>
    </citation>
    <scope>NUCLEOTIDE SEQUENCE [LARGE SCALE GENOMIC DNA]</scope>
    <source>
        <strain evidence="3 4">FT92W</strain>
    </source>
</reference>
<dbReference type="PANTHER" id="PTHR47698:SF2">
    <property type="entry name" value="FATTY-ACID-BINDING PROTEIN 3, CHLOROPLASTIC"/>
    <property type="match status" value="1"/>
</dbReference>
<name>A0A7X2IJ71_9BURK</name>
<evidence type="ECO:0000313" key="3">
    <source>
        <dbReference type="EMBL" id="MRV70811.1"/>
    </source>
</evidence>
<keyword evidence="3" id="KW-0472">Membrane</keyword>
<dbReference type="EMBL" id="WKJJ01000002">
    <property type="protein sequence ID" value="MRV70811.1"/>
    <property type="molecule type" value="Genomic_DNA"/>
</dbReference>
<keyword evidence="3" id="KW-0812">Transmembrane</keyword>
<feature type="signal peptide" evidence="1">
    <location>
        <begin position="1"/>
        <end position="28"/>
    </location>
</feature>
<proteinExistence type="predicted"/>
<dbReference type="PANTHER" id="PTHR47698">
    <property type="entry name" value="FATTY-ACID-BINDING PROTEIN 3, CHLOROPLASTIC"/>
    <property type="match status" value="1"/>
</dbReference>
<feature type="chain" id="PRO_5031157023" evidence="1">
    <location>
        <begin position="29"/>
        <end position="199"/>
    </location>
</feature>
<dbReference type="GO" id="GO:0016872">
    <property type="term" value="F:intramolecular lyase activity"/>
    <property type="evidence" value="ECO:0007669"/>
    <property type="project" value="InterPro"/>
</dbReference>
<evidence type="ECO:0000259" key="2">
    <source>
        <dbReference type="Pfam" id="PF16036"/>
    </source>
</evidence>
<protein>
    <submittedName>
        <fullName evidence="3">Lipoprotein transmembrane</fullName>
    </submittedName>
</protein>
<keyword evidence="4" id="KW-1185">Reference proteome</keyword>
<dbReference type="Gene3D" id="3.50.70.10">
    <property type="match status" value="1"/>
</dbReference>
<dbReference type="AlphaFoldDB" id="A0A7X2IJ71"/>
<dbReference type="Proteomes" id="UP000446768">
    <property type="component" value="Unassembled WGS sequence"/>
</dbReference>
<dbReference type="RefSeq" id="WP_154371294.1">
    <property type="nucleotide sequence ID" value="NZ_WKJJ01000002.1"/>
</dbReference>
<feature type="domain" description="Chalcone isomerase" evidence="2">
    <location>
        <begin position="29"/>
        <end position="197"/>
    </location>
</feature>
<dbReference type="InterPro" id="IPR006311">
    <property type="entry name" value="TAT_signal"/>
</dbReference>
<dbReference type="Pfam" id="PF16036">
    <property type="entry name" value="Chalcone_3"/>
    <property type="match status" value="1"/>
</dbReference>
<dbReference type="PROSITE" id="PS51318">
    <property type="entry name" value="TAT"/>
    <property type="match status" value="1"/>
</dbReference>
<keyword evidence="1" id="KW-0732">Signal</keyword>
<keyword evidence="3" id="KW-0449">Lipoprotein</keyword>
<sequence length="199" mass="21247">MQSFRRTILKSAAAAVVLAAASFQPALAAVDVAGVKFDDTATVAGQTLKLNGAGLRTKVIFKVYALGLYLQDKKTNVADVLAAPGARRVHIVVLRELTSEEFGKAFMAGLNDNTDAAERAKIVPQTKQFGEMFASFPGLKKGDALTVDWIPGSGTQCFLNGKPIGPVLPDQAFYNAILRIWIGDKPVDSSLKPQLLGEK</sequence>
<comment type="caution">
    <text evidence="3">The sequence shown here is derived from an EMBL/GenBank/DDBJ whole genome shotgun (WGS) entry which is preliminary data.</text>
</comment>
<gene>
    <name evidence="3" type="ORF">GJ700_03640</name>
</gene>
<dbReference type="SUPFAM" id="SSF54626">
    <property type="entry name" value="Chalcone isomerase"/>
    <property type="match status" value="1"/>
</dbReference>
<evidence type="ECO:0000256" key="1">
    <source>
        <dbReference type="SAM" id="SignalP"/>
    </source>
</evidence>
<accession>A0A7X2IJ71</accession>
<dbReference type="InterPro" id="IPR016088">
    <property type="entry name" value="Chalcone_isomerase_3-sand"/>
</dbReference>
<evidence type="ECO:0000313" key="4">
    <source>
        <dbReference type="Proteomes" id="UP000446768"/>
    </source>
</evidence>
<dbReference type="InterPro" id="IPR016087">
    <property type="entry name" value="Chalcone_isomerase"/>
</dbReference>
<dbReference type="InterPro" id="IPR036298">
    <property type="entry name" value="Chalcone_isomerase_sf"/>
</dbReference>
<organism evidence="3 4">
    <name type="scientific">Pseudoduganella rivuli</name>
    <dbReference type="NCBI Taxonomy" id="2666085"/>
    <lineage>
        <taxon>Bacteria</taxon>
        <taxon>Pseudomonadati</taxon>
        <taxon>Pseudomonadota</taxon>
        <taxon>Betaproteobacteria</taxon>
        <taxon>Burkholderiales</taxon>
        <taxon>Oxalobacteraceae</taxon>
        <taxon>Telluria group</taxon>
        <taxon>Pseudoduganella</taxon>
    </lineage>
</organism>